<accession>A0A7M3MJA1</accession>
<evidence type="ECO:0000259" key="4">
    <source>
        <dbReference type="Pfam" id="PF00733"/>
    </source>
</evidence>
<comment type="caution">
    <text evidence="5">The sequence shown here is derived from an EMBL/GenBank/DDBJ whole genome shotgun (WGS) entry which is preliminary data.</text>
</comment>
<dbReference type="AlphaFoldDB" id="A0A7M3MJA1"/>
<gene>
    <name evidence="5" type="ORF">DPQ33_03770</name>
</gene>
<dbReference type="Pfam" id="PF00733">
    <property type="entry name" value="Asn_synthase"/>
    <property type="match status" value="1"/>
</dbReference>
<evidence type="ECO:0000256" key="3">
    <source>
        <dbReference type="ARBA" id="ARBA00048741"/>
    </source>
</evidence>
<dbReference type="EMBL" id="QMIE01000002">
    <property type="protein sequence ID" value="TVM19485.1"/>
    <property type="molecule type" value="Genomic_DNA"/>
</dbReference>
<protein>
    <recommendedName>
        <fullName evidence="2">asparagine synthase (glutamine-hydrolyzing)</fullName>
        <ecNumber evidence="2">6.3.5.4</ecNumber>
    </recommendedName>
</protein>
<dbReference type="InterPro" id="IPR014729">
    <property type="entry name" value="Rossmann-like_a/b/a_fold"/>
</dbReference>
<keyword evidence="6" id="KW-1185">Reference proteome</keyword>
<dbReference type="PANTHER" id="PTHR43284">
    <property type="entry name" value="ASPARAGINE SYNTHETASE (GLUTAMINE-HYDROLYZING)"/>
    <property type="match status" value="1"/>
</dbReference>
<dbReference type="SUPFAM" id="SSF56235">
    <property type="entry name" value="N-terminal nucleophile aminohydrolases (Ntn hydrolases)"/>
    <property type="match status" value="1"/>
</dbReference>
<evidence type="ECO:0000256" key="1">
    <source>
        <dbReference type="ARBA" id="ARBA00005187"/>
    </source>
</evidence>
<comment type="pathway">
    <text evidence="1">Amino-acid biosynthesis; L-asparagine biosynthesis; L-asparagine from L-aspartate (L-Gln route): step 1/1.</text>
</comment>
<dbReference type="InterPro" id="IPR029055">
    <property type="entry name" value="Ntn_hydrolases_N"/>
</dbReference>
<dbReference type="InterPro" id="IPR051786">
    <property type="entry name" value="ASN_synthetase/amidase"/>
</dbReference>
<dbReference type="OrthoDB" id="9763290at2"/>
<dbReference type="SUPFAM" id="SSF52402">
    <property type="entry name" value="Adenine nucleotide alpha hydrolases-like"/>
    <property type="match status" value="1"/>
</dbReference>
<feature type="domain" description="Asparagine synthetase" evidence="4">
    <location>
        <begin position="276"/>
        <end position="525"/>
    </location>
</feature>
<comment type="catalytic activity">
    <reaction evidence="3">
        <text>L-aspartate + L-glutamine + ATP + H2O = L-asparagine + L-glutamate + AMP + diphosphate + H(+)</text>
        <dbReference type="Rhea" id="RHEA:12228"/>
        <dbReference type="ChEBI" id="CHEBI:15377"/>
        <dbReference type="ChEBI" id="CHEBI:15378"/>
        <dbReference type="ChEBI" id="CHEBI:29985"/>
        <dbReference type="ChEBI" id="CHEBI:29991"/>
        <dbReference type="ChEBI" id="CHEBI:30616"/>
        <dbReference type="ChEBI" id="CHEBI:33019"/>
        <dbReference type="ChEBI" id="CHEBI:58048"/>
        <dbReference type="ChEBI" id="CHEBI:58359"/>
        <dbReference type="ChEBI" id="CHEBI:456215"/>
        <dbReference type="EC" id="6.3.5.4"/>
    </reaction>
</comment>
<dbReference type="GO" id="GO:0004066">
    <property type="term" value="F:asparagine synthase (glutamine-hydrolyzing) activity"/>
    <property type="evidence" value="ECO:0007669"/>
    <property type="project" value="UniProtKB-EC"/>
</dbReference>
<name>A0A7M3MJA1_9BACT</name>
<dbReference type="PANTHER" id="PTHR43284:SF1">
    <property type="entry name" value="ASPARAGINE SYNTHETASE"/>
    <property type="match status" value="1"/>
</dbReference>
<sequence length="622" mass="70314">MVYPDDATKADATSAAHIPPIPPVRCMRFMNDFLYSSNPGDMESLELLLQTHCPPECRLTSSSGSWGAFASIHRPAAPRLFMENEQHLFLLIGNPSFQGRFVASPRFIPDESAIFSLLDASRRDPKAFRWHDHFNGQFAIVAIQKSNAAILMASDMLQFITTYYTTYSCRSETRFACGSQINHLADLTGRHALDEVSIAECMLYKTPTSPYTFLKDVYTIPPAAVLLRDPDGSIVVSRYWGPEEPETIDFTIEECAGELRRFAESNLEQVARDYDSIAILLSGGSDSRAVAGMLQGTPNVEAFTFSESENRETGLARNIARIADLPFRLFSQNDDFYLDHMDGCTELAGFDQFFIHSHLLKAWEAMGLHEKSVVLGGFFADVLLKGNQLPHKPLFRGCGVDVLDTKQLDPQTNAALSPSLQEAAHTRRQVYLDRLKTFRPTTSKGFEVVFPLSMDDPLSYTAVNRRLFNAHEVFADNRIVELACKVPYAWKLNDHLFRRAFQDIFRRFRSVPHTTGKRCQLGPYVNMPFCLATTMRRKIRLQLIKRLGSQQNTDPWRQSPSIVQEARRRGLFDAHIRSEAFREAVGDDIDVDRLVDATKPKSLLFLLQIARYVNTREPPASC</sequence>
<dbReference type="EC" id="6.3.5.4" evidence="2"/>
<dbReference type="Proteomes" id="UP000448292">
    <property type="component" value="Unassembled WGS sequence"/>
</dbReference>
<dbReference type="InterPro" id="IPR001962">
    <property type="entry name" value="Asn_synthase"/>
</dbReference>
<evidence type="ECO:0000313" key="5">
    <source>
        <dbReference type="EMBL" id="TVM19485.1"/>
    </source>
</evidence>
<organism evidence="5 6">
    <name type="scientific">Oceanidesulfovibrio indonesiensis</name>
    <dbReference type="NCBI Taxonomy" id="54767"/>
    <lineage>
        <taxon>Bacteria</taxon>
        <taxon>Pseudomonadati</taxon>
        <taxon>Thermodesulfobacteriota</taxon>
        <taxon>Desulfovibrionia</taxon>
        <taxon>Desulfovibrionales</taxon>
        <taxon>Desulfovibrionaceae</taxon>
        <taxon>Oceanidesulfovibrio</taxon>
    </lineage>
</organism>
<reference evidence="5 6" key="1">
    <citation type="submission" date="2018-06" db="EMBL/GenBank/DDBJ databases">
        <title>Complete genome of Desulfovibrio indonesiensis P37SLT.</title>
        <authorList>
            <person name="Crispim J.S."/>
            <person name="Vidigal P.M.P."/>
            <person name="Silva L.C.F."/>
            <person name="Laguardia C.N."/>
            <person name="Araujo L.C."/>
            <person name="Dias R.S."/>
            <person name="Sousa M.P."/>
            <person name="Paula S.O."/>
            <person name="Silva C."/>
        </authorList>
    </citation>
    <scope>NUCLEOTIDE SEQUENCE [LARGE SCALE GENOMIC DNA]</scope>
    <source>
        <strain evidence="5 6">P37SLT</strain>
    </source>
</reference>
<proteinExistence type="predicted"/>
<dbReference type="Gene3D" id="3.60.20.10">
    <property type="entry name" value="Glutamine Phosphoribosylpyrophosphate, subunit 1, domain 1"/>
    <property type="match status" value="1"/>
</dbReference>
<dbReference type="GO" id="GO:0006529">
    <property type="term" value="P:asparagine biosynthetic process"/>
    <property type="evidence" value="ECO:0007669"/>
    <property type="project" value="InterPro"/>
</dbReference>
<evidence type="ECO:0000313" key="6">
    <source>
        <dbReference type="Proteomes" id="UP000448292"/>
    </source>
</evidence>
<dbReference type="Gene3D" id="3.40.50.620">
    <property type="entry name" value="HUPs"/>
    <property type="match status" value="1"/>
</dbReference>
<evidence type="ECO:0000256" key="2">
    <source>
        <dbReference type="ARBA" id="ARBA00012737"/>
    </source>
</evidence>